<accession>A0A0A9VVF4</accession>
<dbReference type="SUPFAM" id="SSF58038">
    <property type="entry name" value="SNARE fusion complex"/>
    <property type="match status" value="2"/>
</dbReference>
<feature type="region of interest" description="Disordered" evidence="1">
    <location>
        <begin position="1"/>
        <end position="38"/>
    </location>
</feature>
<gene>
    <name evidence="2" type="ORF">CM83_42821</name>
    <name evidence="3" type="ORF">CM83_42826</name>
    <name evidence="5" type="ORF">g.1024</name>
    <name evidence="4" type="ORF">g.1026</name>
</gene>
<proteinExistence type="predicted"/>
<dbReference type="Gene3D" id="1.20.5.110">
    <property type="match status" value="1"/>
</dbReference>
<reference evidence="3" key="1">
    <citation type="journal article" date="2014" name="PLoS ONE">
        <title>Transcriptome-Based Identification of ABC Transporters in the Western Tarnished Plant Bug Lygus hesperus.</title>
        <authorList>
            <person name="Hull J.J."/>
            <person name="Chaney K."/>
            <person name="Geib S.M."/>
            <person name="Fabrick J.A."/>
            <person name="Brent C.S."/>
            <person name="Walsh D."/>
            <person name="Lavine L.C."/>
        </authorList>
    </citation>
    <scope>NUCLEOTIDE SEQUENCE</scope>
</reference>
<evidence type="ECO:0000313" key="2">
    <source>
        <dbReference type="EMBL" id="JAF99647.1"/>
    </source>
</evidence>
<evidence type="ECO:0000313" key="3">
    <source>
        <dbReference type="EMBL" id="JAF99653.1"/>
    </source>
</evidence>
<protein>
    <submittedName>
        <fullName evidence="3">Uncharacterized protein</fullName>
    </submittedName>
</protein>
<dbReference type="EMBL" id="GDHC01016624">
    <property type="protein sequence ID" value="JAQ02005.1"/>
    <property type="molecule type" value="Transcribed_RNA"/>
</dbReference>
<dbReference type="AlphaFoldDB" id="A0A0A9VVF4"/>
<reference evidence="3" key="2">
    <citation type="submission" date="2014-07" db="EMBL/GenBank/DDBJ databases">
        <authorList>
            <person name="Hull J."/>
        </authorList>
    </citation>
    <scope>NUCLEOTIDE SEQUENCE</scope>
</reference>
<dbReference type="EMBL" id="GBHO01043950">
    <property type="protein sequence ID" value="JAF99653.1"/>
    <property type="molecule type" value="Transcribed_RNA"/>
</dbReference>
<name>A0A0A9VVF4_LYGHE</name>
<feature type="compositionally biased region" description="Low complexity" evidence="1">
    <location>
        <begin position="18"/>
        <end position="33"/>
    </location>
</feature>
<reference evidence="4" key="3">
    <citation type="journal article" date="2016" name="Gigascience">
        <title>De novo construction of an expanded transcriptome assembly for the western tarnished plant bug, Lygus hesperus.</title>
        <authorList>
            <person name="Tassone E.E."/>
            <person name="Geib S.M."/>
            <person name="Hall B."/>
            <person name="Fabrick J.A."/>
            <person name="Brent C.S."/>
            <person name="Hull J.J."/>
        </authorList>
    </citation>
    <scope>NUCLEOTIDE SEQUENCE</scope>
</reference>
<organism evidence="3">
    <name type="scientific">Lygus hesperus</name>
    <name type="common">Western plant bug</name>
    <dbReference type="NCBI Taxonomy" id="30085"/>
    <lineage>
        <taxon>Eukaryota</taxon>
        <taxon>Metazoa</taxon>
        <taxon>Ecdysozoa</taxon>
        <taxon>Arthropoda</taxon>
        <taxon>Hexapoda</taxon>
        <taxon>Insecta</taxon>
        <taxon>Pterygota</taxon>
        <taxon>Neoptera</taxon>
        <taxon>Paraneoptera</taxon>
        <taxon>Hemiptera</taxon>
        <taxon>Heteroptera</taxon>
        <taxon>Panheteroptera</taxon>
        <taxon>Cimicomorpha</taxon>
        <taxon>Miridae</taxon>
        <taxon>Mirini</taxon>
        <taxon>Lygus</taxon>
    </lineage>
</organism>
<evidence type="ECO:0000256" key="1">
    <source>
        <dbReference type="SAM" id="MobiDB-lite"/>
    </source>
</evidence>
<dbReference type="EMBL" id="GDHC01001690">
    <property type="protein sequence ID" value="JAQ16939.1"/>
    <property type="molecule type" value="Transcribed_RNA"/>
</dbReference>
<dbReference type="EMBL" id="GBHO01043956">
    <property type="protein sequence ID" value="JAF99647.1"/>
    <property type="molecule type" value="Transcribed_RNA"/>
</dbReference>
<evidence type="ECO:0000313" key="4">
    <source>
        <dbReference type="EMBL" id="JAQ02005.1"/>
    </source>
</evidence>
<evidence type="ECO:0000313" key="5">
    <source>
        <dbReference type="EMBL" id="JAQ16939.1"/>
    </source>
</evidence>
<sequence length="240" mass="26689">MPTPAPTPAQMQRMQHGPQRSSTQQSNSPTQPSELCSDPNTEFVASLQSPKRCDSGVQDTLDSILLCAERTTRLGDDALLSLHMQQEQFNAIEDNLDYADHSLYLTQRLIHGMGSIFHAVSNALTTPRSPPLRHRDCVVPTDVRNSTSQLPVAPTHGGTVVPQAPLRHPADPCTSQTQPALTLEDQKLTQIEMHLQHMKQQSLSMQEQLREQCTHIRTISNKADSVLYNSNQQRASIEKL</sequence>